<keyword evidence="2" id="KW-1185">Reference proteome</keyword>
<evidence type="ECO:0000313" key="2">
    <source>
        <dbReference type="Proteomes" id="UP000031643"/>
    </source>
</evidence>
<dbReference type="HOGENOM" id="CLU_2330502_0_0_5"/>
<name>A0A0A8K129_9HYPH</name>
<gene>
    <name evidence="1" type="ORF">GL4_1167</name>
</gene>
<accession>A0A0A8K129</accession>
<dbReference type="Proteomes" id="UP000031643">
    <property type="component" value="Chromosome"/>
</dbReference>
<evidence type="ECO:0000313" key="1">
    <source>
        <dbReference type="EMBL" id="BAQ16625.1"/>
    </source>
</evidence>
<organism evidence="1 2">
    <name type="scientific">Methyloceanibacter caenitepidi</name>
    <dbReference type="NCBI Taxonomy" id="1384459"/>
    <lineage>
        <taxon>Bacteria</taxon>
        <taxon>Pseudomonadati</taxon>
        <taxon>Pseudomonadota</taxon>
        <taxon>Alphaproteobacteria</taxon>
        <taxon>Hyphomicrobiales</taxon>
        <taxon>Hyphomicrobiaceae</taxon>
        <taxon>Methyloceanibacter</taxon>
    </lineage>
</organism>
<dbReference type="EMBL" id="AP014648">
    <property type="protein sequence ID" value="BAQ16625.1"/>
    <property type="molecule type" value="Genomic_DNA"/>
</dbReference>
<reference evidence="1 2" key="1">
    <citation type="submission" date="2014-09" db="EMBL/GenBank/DDBJ databases">
        <title>Genome sequencing of Methyloceanibacter caenitepidi Gela4.</title>
        <authorList>
            <person name="Takeuchi M."/>
            <person name="Susumu S."/>
            <person name="Kamagata Y."/>
            <person name="Oshima K."/>
            <person name="Hattori M."/>
            <person name="Iwasaki W."/>
        </authorList>
    </citation>
    <scope>NUCLEOTIDE SEQUENCE [LARGE SCALE GENOMIC DNA]</scope>
    <source>
        <strain evidence="1 2">Gela4</strain>
    </source>
</reference>
<dbReference type="KEGG" id="mcg:GL4_1167"/>
<proteinExistence type="predicted"/>
<sequence>MVDATYEPVDKMSNTRRDAVIIRDYPLLRDDLMNLAPDRSVPVILIKANICRLLEPMLSADGFNVVNRGGSIPFPSHGWQRVFGHKFAATLKAAEVSA</sequence>
<protein>
    <submittedName>
        <fullName evidence="1">Uncharacterized protein</fullName>
    </submittedName>
</protein>
<dbReference type="AlphaFoldDB" id="A0A0A8K129"/>